<evidence type="ECO:0000256" key="1">
    <source>
        <dbReference type="SAM" id="MobiDB-lite"/>
    </source>
</evidence>
<reference evidence="2" key="2">
    <citation type="journal article" date="2015" name="Data Brief">
        <title>Shoot transcriptome of the giant reed, Arundo donax.</title>
        <authorList>
            <person name="Barrero R.A."/>
            <person name="Guerrero F.D."/>
            <person name="Moolhuijzen P."/>
            <person name="Goolsby J.A."/>
            <person name="Tidwell J."/>
            <person name="Bellgard S.E."/>
            <person name="Bellgard M.I."/>
        </authorList>
    </citation>
    <scope>NUCLEOTIDE SEQUENCE</scope>
    <source>
        <tissue evidence="2">Shoot tissue taken approximately 20 cm above the soil surface</tissue>
    </source>
</reference>
<protein>
    <submittedName>
        <fullName evidence="2">Uncharacterized protein</fullName>
    </submittedName>
</protein>
<evidence type="ECO:0000313" key="2">
    <source>
        <dbReference type="EMBL" id="JAE28722.1"/>
    </source>
</evidence>
<dbReference type="EMBL" id="GBRH01169174">
    <property type="protein sequence ID" value="JAE28722.1"/>
    <property type="molecule type" value="Transcribed_RNA"/>
</dbReference>
<reference evidence="2" key="1">
    <citation type="submission" date="2014-09" db="EMBL/GenBank/DDBJ databases">
        <authorList>
            <person name="Magalhaes I.L.F."/>
            <person name="Oliveira U."/>
            <person name="Santos F.R."/>
            <person name="Vidigal T.H.D.A."/>
            <person name="Brescovit A.D."/>
            <person name="Santos A.J."/>
        </authorList>
    </citation>
    <scope>NUCLEOTIDE SEQUENCE</scope>
    <source>
        <tissue evidence="2">Shoot tissue taken approximately 20 cm above the soil surface</tissue>
    </source>
</reference>
<feature type="compositionally biased region" description="Basic and acidic residues" evidence="1">
    <location>
        <begin position="10"/>
        <end position="21"/>
    </location>
</feature>
<feature type="region of interest" description="Disordered" evidence="1">
    <location>
        <begin position="1"/>
        <end position="73"/>
    </location>
</feature>
<name>A0A0A9GW17_ARUDO</name>
<proteinExistence type="predicted"/>
<dbReference type="AlphaFoldDB" id="A0A0A9GW17"/>
<organism evidence="2">
    <name type="scientific">Arundo donax</name>
    <name type="common">Giant reed</name>
    <name type="synonym">Donax arundinaceus</name>
    <dbReference type="NCBI Taxonomy" id="35708"/>
    <lineage>
        <taxon>Eukaryota</taxon>
        <taxon>Viridiplantae</taxon>
        <taxon>Streptophyta</taxon>
        <taxon>Embryophyta</taxon>
        <taxon>Tracheophyta</taxon>
        <taxon>Spermatophyta</taxon>
        <taxon>Magnoliopsida</taxon>
        <taxon>Liliopsida</taxon>
        <taxon>Poales</taxon>
        <taxon>Poaceae</taxon>
        <taxon>PACMAD clade</taxon>
        <taxon>Arundinoideae</taxon>
        <taxon>Arundineae</taxon>
        <taxon>Arundo</taxon>
    </lineage>
</organism>
<sequence>MQALLSKKHTSAETRMEEVKKNLTHGGRQLTKALHLRSRKGTESQPPRGFTESDFTAAQDYTESDTQRGAFLL</sequence>
<accession>A0A0A9GW17</accession>